<reference evidence="1 2" key="1">
    <citation type="submission" date="2021-05" db="EMBL/GenBank/DDBJ databases">
        <title>A Polyphasic approach of four new species of the genus Ohtaekwangia: Ohtaekwangia histidinii sp. nov., Ohtaekwangia cretensis sp. nov., Ohtaekwangia indiensis sp. nov., Ohtaekwangia reichenbachii sp. nov. from diverse environment.</title>
        <authorList>
            <person name="Octaviana S."/>
        </authorList>
    </citation>
    <scope>NUCLEOTIDE SEQUENCE [LARGE SCALE GENOMIC DNA]</scope>
    <source>
        <strain evidence="1 2">PWU20</strain>
    </source>
</reference>
<dbReference type="RefSeq" id="WP_254152081.1">
    <property type="nucleotide sequence ID" value="NZ_JAHESD010000004.1"/>
</dbReference>
<gene>
    <name evidence="1" type="ORF">KK060_03205</name>
</gene>
<name>A0ABS5VN39_9BACT</name>
<accession>A0ABS5VN39</accession>
<organism evidence="1 2">
    <name type="scientific">Chryseosolibacter indicus</name>
    <dbReference type="NCBI Taxonomy" id="2782351"/>
    <lineage>
        <taxon>Bacteria</taxon>
        <taxon>Pseudomonadati</taxon>
        <taxon>Bacteroidota</taxon>
        <taxon>Cytophagia</taxon>
        <taxon>Cytophagales</taxon>
        <taxon>Chryseotaleaceae</taxon>
        <taxon>Chryseosolibacter</taxon>
    </lineage>
</organism>
<sequence>MLIEIRSLLGLGILLILLSTTISVAQKNQTLKADTISIRPFARYWTKPRVVPKVGFGVQETGFGEIGAQLHQIYVHPLSLASMGPYISVDGVFQTDEVIIGPKAGYELTAGLLGLAADFTYYTDFDKHKSVMFTPKAGISLFGYVSIFYGRNINLNDETFKAISSNRFSIIFNLNPDYYNIREARKMPQRARR</sequence>
<dbReference type="EMBL" id="JAHESD010000004">
    <property type="protein sequence ID" value="MBT1702269.1"/>
    <property type="molecule type" value="Genomic_DNA"/>
</dbReference>
<keyword evidence="2" id="KW-1185">Reference proteome</keyword>
<evidence type="ECO:0008006" key="3">
    <source>
        <dbReference type="Google" id="ProtNLM"/>
    </source>
</evidence>
<protein>
    <recommendedName>
        <fullName evidence="3">Outer membrane protein beta-barrel domain-containing protein</fullName>
    </recommendedName>
</protein>
<comment type="caution">
    <text evidence="1">The sequence shown here is derived from an EMBL/GenBank/DDBJ whole genome shotgun (WGS) entry which is preliminary data.</text>
</comment>
<dbReference type="Proteomes" id="UP000772618">
    <property type="component" value="Unassembled WGS sequence"/>
</dbReference>
<proteinExistence type="predicted"/>
<evidence type="ECO:0000313" key="2">
    <source>
        <dbReference type="Proteomes" id="UP000772618"/>
    </source>
</evidence>
<evidence type="ECO:0000313" key="1">
    <source>
        <dbReference type="EMBL" id="MBT1702269.1"/>
    </source>
</evidence>